<dbReference type="Gene3D" id="3.90.280.10">
    <property type="entry name" value="PEBP-like"/>
    <property type="match status" value="1"/>
</dbReference>
<dbReference type="Proteomes" id="UP000799753">
    <property type="component" value="Unassembled WGS sequence"/>
</dbReference>
<dbReference type="Pfam" id="PF01161">
    <property type="entry name" value="PBP"/>
    <property type="match status" value="1"/>
</dbReference>
<protein>
    <recommendedName>
        <fullName evidence="3">PEBP-like protein</fullName>
    </recommendedName>
</protein>
<gene>
    <name evidence="1" type="ORF">P280DRAFT_323078</name>
</gene>
<name>A0A6A6RZV8_9PLEO</name>
<dbReference type="InterPro" id="IPR008914">
    <property type="entry name" value="PEBP"/>
</dbReference>
<evidence type="ECO:0000313" key="1">
    <source>
        <dbReference type="EMBL" id="KAF2640627.1"/>
    </source>
</evidence>
<dbReference type="SUPFAM" id="SSF49777">
    <property type="entry name" value="PEBP-like"/>
    <property type="match status" value="1"/>
</dbReference>
<organism evidence="1 2">
    <name type="scientific">Massarina eburnea CBS 473.64</name>
    <dbReference type="NCBI Taxonomy" id="1395130"/>
    <lineage>
        <taxon>Eukaryota</taxon>
        <taxon>Fungi</taxon>
        <taxon>Dikarya</taxon>
        <taxon>Ascomycota</taxon>
        <taxon>Pezizomycotina</taxon>
        <taxon>Dothideomycetes</taxon>
        <taxon>Pleosporomycetidae</taxon>
        <taxon>Pleosporales</taxon>
        <taxon>Massarineae</taxon>
        <taxon>Massarinaceae</taxon>
        <taxon>Massarina</taxon>
    </lineage>
</organism>
<dbReference type="EMBL" id="MU006784">
    <property type="protein sequence ID" value="KAF2640627.1"/>
    <property type="molecule type" value="Genomic_DNA"/>
</dbReference>
<evidence type="ECO:0008006" key="3">
    <source>
        <dbReference type="Google" id="ProtNLM"/>
    </source>
</evidence>
<dbReference type="AlphaFoldDB" id="A0A6A6RZV8"/>
<dbReference type="InterPro" id="IPR036610">
    <property type="entry name" value="PEBP-like_sf"/>
</dbReference>
<accession>A0A6A6RZV8</accession>
<evidence type="ECO:0000313" key="2">
    <source>
        <dbReference type="Proteomes" id="UP000799753"/>
    </source>
</evidence>
<dbReference type="OrthoDB" id="10251855at2759"/>
<reference evidence="1" key="1">
    <citation type="journal article" date="2020" name="Stud. Mycol.">
        <title>101 Dothideomycetes genomes: a test case for predicting lifestyles and emergence of pathogens.</title>
        <authorList>
            <person name="Haridas S."/>
            <person name="Albert R."/>
            <person name="Binder M."/>
            <person name="Bloem J."/>
            <person name="Labutti K."/>
            <person name="Salamov A."/>
            <person name="Andreopoulos B."/>
            <person name="Baker S."/>
            <person name="Barry K."/>
            <person name="Bills G."/>
            <person name="Bluhm B."/>
            <person name="Cannon C."/>
            <person name="Castanera R."/>
            <person name="Culley D."/>
            <person name="Daum C."/>
            <person name="Ezra D."/>
            <person name="Gonzalez J."/>
            <person name="Henrissat B."/>
            <person name="Kuo A."/>
            <person name="Liang C."/>
            <person name="Lipzen A."/>
            <person name="Lutzoni F."/>
            <person name="Magnuson J."/>
            <person name="Mondo S."/>
            <person name="Nolan M."/>
            <person name="Ohm R."/>
            <person name="Pangilinan J."/>
            <person name="Park H.-J."/>
            <person name="Ramirez L."/>
            <person name="Alfaro M."/>
            <person name="Sun H."/>
            <person name="Tritt A."/>
            <person name="Yoshinaga Y."/>
            <person name="Zwiers L.-H."/>
            <person name="Turgeon B."/>
            <person name="Goodwin S."/>
            <person name="Spatafora J."/>
            <person name="Crous P."/>
            <person name="Grigoriev I."/>
        </authorList>
    </citation>
    <scope>NUCLEOTIDE SEQUENCE</scope>
    <source>
        <strain evidence="1">CBS 473.64</strain>
    </source>
</reference>
<keyword evidence="2" id="KW-1185">Reference proteome</keyword>
<sequence length="94" mass="10669">MQVDAWNVWTLTCEMSLRPVMSLTPVKVCNVVYIPARPPRGHGPHRYYFELVALDEKLSRGKLGAVPSKKEVVEAIEGKVVGWELWVGTYESRL</sequence>
<proteinExistence type="predicted"/>